<dbReference type="Proteomes" id="UP000095038">
    <property type="component" value="Unassembled WGS sequence"/>
</dbReference>
<dbReference type="GO" id="GO:0000049">
    <property type="term" value="F:tRNA binding"/>
    <property type="evidence" value="ECO:0007669"/>
    <property type="project" value="TreeGrafter"/>
</dbReference>
<gene>
    <name evidence="9" type="ORF">ASCRUDRAFT_9192</name>
</gene>
<proteinExistence type="inferred from homology"/>
<accession>A0A1D2VCT9</accession>
<evidence type="ECO:0000313" key="9">
    <source>
        <dbReference type="EMBL" id="ODV59508.1"/>
    </source>
</evidence>
<dbReference type="UniPathway" id="UPA00988"/>
<evidence type="ECO:0000256" key="1">
    <source>
        <dbReference type="ARBA" id="ARBA00004123"/>
    </source>
</evidence>
<dbReference type="GO" id="GO:0033588">
    <property type="term" value="C:elongator holoenzyme complex"/>
    <property type="evidence" value="ECO:0007669"/>
    <property type="project" value="InterPro"/>
</dbReference>
<evidence type="ECO:0000256" key="7">
    <source>
        <dbReference type="ARBA" id="ARBA00022694"/>
    </source>
</evidence>
<evidence type="ECO:0000256" key="6">
    <source>
        <dbReference type="ARBA" id="ARBA00022490"/>
    </source>
</evidence>
<evidence type="ECO:0000256" key="2">
    <source>
        <dbReference type="ARBA" id="ARBA00004496"/>
    </source>
</evidence>
<dbReference type="InterPro" id="IPR027417">
    <property type="entry name" value="P-loop_NTPase"/>
</dbReference>
<comment type="subcellular location">
    <subcellularLocation>
        <location evidence="2">Cytoplasm</location>
    </subcellularLocation>
    <subcellularLocation>
        <location evidence="1">Nucleus</location>
    </subcellularLocation>
</comment>
<keyword evidence="8" id="KW-0539">Nucleus</keyword>
<sequence length="322" mass="36955">MSAQMITDANATILLNRLMAIKESGQNFYLVLDSFRQSSYYIIQHMIHENLKQDLDILYVSFETISRPSYATEYIDCIDISGKTLNDKIGKILKSRFGGSIGNKNKAVLMIDSLNFIKDEELSEFMQMIYNVDKNIIVIGTFHLSYPVRSVRSLHLNYPRGLEFLKFVASSIFEVLPLDYKSTNEEEKDFAEKYFGSPCHKGSNSYKYVLKLVVRKKSGRSVRFKYVVDSLKYVSSNIQDSEDEDSEYEIESSLDASKEEDLLKGLTTFRLSTTAGERKSREEVELPYMEAQSEGGRVGGAIVYEFEKDDDYDEEDAFEDPF</sequence>
<dbReference type="PANTHER" id="PTHR15641">
    <property type="entry name" value="ELONGATOR COMPLEX PROTEIN 5"/>
    <property type="match status" value="1"/>
</dbReference>
<reference evidence="10" key="1">
    <citation type="submission" date="2016-05" db="EMBL/GenBank/DDBJ databases">
        <title>Comparative genomics of biotechnologically important yeasts.</title>
        <authorList>
            <consortium name="DOE Joint Genome Institute"/>
            <person name="Riley R."/>
            <person name="Haridas S."/>
            <person name="Wolfe K.H."/>
            <person name="Lopes M.R."/>
            <person name="Hittinger C.T."/>
            <person name="Goker M."/>
            <person name="Salamov A."/>
            <person name="Wisecaver J."/>
            <person name="Long T.M."/>
            <person name="Aerts A.L."/>
            <person name="Barry K."/>
            <person name="Choi C."/>
            <person name="Clum A."/>
            <person name="Coughlan A.Y."/>
            <person name="Deshpande S."/>
            <person name="Douglass A.P."/>
            <person name="Hanson S.J."/>
            <person name="Klenk H.-P."/>
            <person name="Labutti K."/>
            <person name="Lapidus A."/>
            <person name="Lindquist E."/>
            <person name="Lipzen A."/>
            <person name="Meier-Kolthoff J.P."/>
            <person name="Ohm R.A."/>
            <person name="Otillar R.P."/>
            <person name="Pangilinan J."/>
            <person name="Peng Y."/>
            <person name="Rokas A."/>
            <person name="Rosa C.A."/>
            <person name="Scheuner C."/>
            <person name="Sibirny A.A."/>
            <person name="Slot J.C."/>
            <person name="Stielow J.B."/>
            <person name="Sun H."/>
            <person name="Kurtzman C.P."/>
            <person name="Blackwell M."/>
            <person name="Grigoriev I.V."/>
            <person name="Jeffries T.W."/>
        </authorList>
    </citation>
    <scope>NUCLEOTIDE SEQUENCE [LARGE SCALE GENOMIC DNA]</scope>
    <source>
        <strain evidence="10">DSM 1968</strain>
    </source>
</reference>
<dbReference type="CDD" id="cd19496">
    <property type="entry name" value="Elp5"/>
    <property type="match status" value="1"/>
</dbReference>
<dbReference type="GO" id="GO:0005829">
    <property type="term" value="C:cytosol"/>
    <property type="evidence" value="ECO:0007669"/>
    <property type="project" value="TreeGrafter"/>
</dbReference>
<dbReference type="RefSeq" id="XP_020045815.1">
    <property type="nucleotide sequence ID" value="XM_020195091.1"/>
</dbReference>
<evidence type="ECO:0000256" key="8">
    <source>
        <dbReference type="ARBA" id="ARBA00023242"/>
    </source>
</evidence>
<organism evidence="9 10">
    <name type="scientific">Ascoidea rubescens DSM 1968</name>
    <dbReference type="NCBI Taxonomy" id="1344418"/>
    <lineage>
        <taxon>Eukaryota</taxon>
        <taxon>Fungi</taxon>
        <taxon>Dikarya</taxon>
        <taxon>Ascomycota</taxon>
        <taxon>Saccharomycotina</taxon>
        <taxon>Saccharomycetes</taxon>
        <taxon>Ascoideaceae</taxon>
        <taxon>Ascoidea</taxon>
    </lineage>
</organism>
<dbReference type="InParanoid" id="A0A1D2VCT9"/>
<dbReference type="Pfam" id="PF10483">
    <property type="entry name" value="Elong_Iki1"/>
    <property type="match status" value="1"/>
</dbReference>
<comment type="similarity">
    <text evidence="4">Belongs to the ELP5 family.</text>
</comment>
<dbReference type="PANTHER" id="PTHR15641:SF1">
    <property type="entry name" value="ELONGATOR COMPLEX PROTEIN 5"/>
    <property type="match status" value="1"/>
</dbReference>
<evidence type="ECO:0000313" key="10">
    <source>
        <dbReference type="Proteomes" id="UP000095038"/>
    </source>
</evidence>
<evidence type="ECO:0000256" key="4">
    <source>
        <dbReference type="ARBA" id="ARBA00009567"/>
    </source>
</evidence>
<dbReference type="GeneID" id="30968727"/>
<dbReference type="OrthoDB" id="166907at2759"/>
<keyword evidence="6" id="KW-0963">Cytoplasm</keyword>
<dbReference type="STRING" id="1344418.A0A1D2VCT9"/>
<evidence type="ECO:0000256" key="5">
    <source>
        <dbReference type="ARBA" id="ARBA00020264"/>
    </source>
</evidence>
<dbReference type="InterPro" id="IPR019519">
    <property type="entry name" value="Elp5"/>
</dbReference>
<dbReference type="AlphaFoldDB" id="A0A1D2VCT9"/>
<keyword evidence="10" id="KW-1185">Reference proteome</keyword>
<evidence type="ECO:0000256" key="3">
    <source>
        <dbReference type="ARBA" id="ARBA00005043"/>
    </source>
</evidence>
<protein>
    <recommendedName>
        <fullName evidence="5">Elongator complex protein 5</fullName>
    </recommendedName>
</protein>
<dbReference type="FunCoup" id="A0A1D2VCT9">
    <property type="interactions" value="1136"/>
</dbReference>
<comment type="pathway">
    <text evidence="3">tRNA modification; 5-methoxycarbonylmethyl-2-thiouridine-tRNA biosynthesis.</text>
</comment>
<name>A0A1D2VCT9_9ASCO</name>
<dbReference type="Gene3D" id="3.40.50.300">
    <property type="entry name" value="P-loop containing nucleotide triphosphate hydrolases"/>
    <property type="match status" value="1"/>
</dbReference>
<keyword evidence="7" id="KW-0819">tRNA processing</keyword>
<dbReference type="EMBL" id="KV454485">
    <property type="protein sequence ID" value="ODV59508.1"/>
    <property type="molecule type" value="Genomic_DNA"/>
</dbReference>
<dbReference type="GO" id="GO:0005634">
    <property type="term" value="C:nucleus"/>
    <property type="evidence" value="ECO:0007669"/>
    <property type="project" value="UniProtKB-SubCell"/>
</dbReference>
<dbReference type="GO" id="GO:0002098">
    <property type="term" value="P:tRNA wobble uridine modification"/>
    <property type="evidence" value="ECO:0007669"/>
    <property type="project" value="InterPro"/>
</dbReference>